<dbReference type="InterPro" id="IPR036259">
    <property type="entry name" value="MFS_trans_sf"/>
</dbReference>
<evidence type="ECO:0000256" key="4">
    <source>
        <dbReference type="SAM" id="Phobius"/>
    </source>
</evidence>
<reference evidence="6" key="1">
    <citation type="journal article" date="2014" name="Int. J. Syst. Evol. Microbiol.">
        <title>Complete genome sequence of Corynebacterium casei LMG S-19264T (=DSM 44701T), isolated from a smear-ripened cheese.</title>
        <authorList>
            <consortium name="US DOE Joint Genome Institute (JGI-PGF)"/>
            <person name="Walter F."/>
            <person name="Albersmeier A."/>
            <person name="Kalinowski J."/>
            <person name="Ruckert C."/>
        </authorList>
    </citation>
    <scope>NUCLEOTIDE SEQUENCE</scope>
    <source>
        <strain evidence="6">CGMCC 1.7081</strain>
    </source>
</reference>
<keyword evidence="2 4" id="KW-1133">Transmembrane helix</keyword>
<keyword evidence="3 4" id="KW-0472">Membrane</keyword>
<evidence type="ECO:0000313" key="7">
    <source>
        <dbReference type="Proteomes" id="UP000611500"/>
    </source>
</evidence>
<keyword evidence="7" id="KW-1185">Reference proteome</keyword>
<evidence type="ECO:0000256" key="2">
    <source>
        <dbReference type="ARBA" id="ARBA00022989"/>
    </source>
</evidence>
<reference evidence="6" key="2">
    <citation type="submission" date="2020-09" db="EMBL/GenBank/DDBJ databases">
        <authorList>
            <person name="Sun Q."/>
            <person name="Zhou Y."/>
        </authorList>
    </citation>
    <scope>NUCLEOTIDE SEQUENCE</scope>
    <source>
        <strain evidence="6">CGMCC 1.7081</strain>
    </source>
</reference>
<dbReference type="PROSITE" id="PS50850">
    <property type="entry name" value="MFS"/>
    <property type="match status" value="1"/>
</dbReference>
<dbReference type="Pfam" id="PF07690">
    <property type="entry name" value="MFS_1"/>
    <property type="match status" value="2"/>
</dbReference>
<dbReference type="RefSeq" id="WP_028094541.1">
    <property type="nucleotide sequence ID" value="NZ_BNAP01000018.1"/>
</dbReference>
<dbReference type="Gene3D" id="1.20.1250.20">
    <property type="entry name" value="MFS general substrate transporter like domains"/>
    <property type="match status" value="2"/>
</dbReference>
<dbReference type="GO" id="GO:0022857">
    <property type="term" value="F:transmembrane transporter activity"/>
    <property type="evidence" value="ECO:0007669"/>
    <property type="project" value="InterPro"/>
</dbReference>
<dbReference type="SUPFAM" id="SSF103473">
    <property type="entry name" value="MFS general substrate transporter"/>
    <property type="match status" value="1"/>
</dbReference>
<gene>
    <name evidence="6" type="ORF">GCM10010961_32140</name>
</gene>
<accession>A0A8J3HAS9</accession>
<dbReference type="PANTHER" id="PTHR23521:SF3">
    <property type="entry name" value="MFS TRANSPORTER"/>
    <property type="match status" value="1"/>
</dbReference>
<organism evidence="6 7">
    <name type="scientific">Pseudodonghicola xiamenensis</name>
    <dbReference type="NCBI Taxonomy" id="337702"/>
    <lineage>
        <taxon>Bacteria</taxon>
        <taxon>Pseudomonadati</taxon>
        <taxon>Pseudomonadota</taxon>
        <taxon>Alphaproteobacteria</taxon>
        <taxon>Rhodobacterales</taxon>
        <taxon>Paracoccaceae</taxon>
        <taxon>Pseudodonghicola</taxon>
    </lineage>
</organism>
<feature type="transmembrane region" description="Helical" evidence="4">
    <location>
        <begin position="72"/>
        <end position="91"/>
    </location>
</feature>
<feature type="transmembrane region" description="Helical" evidence="4">
    <location>
        <begin position="97"/>
        <end position="120"/>
    </location>
</feature>
<evidence type="ECO:0000256" key="1">
    <source>
        <dbReference type="ARBA" id="ARBA00022692"/>
    </source>
</evidence>
<keyword evidence="1 4" id="KW-0812">Transmembrane</keyword>
<proteinExistence type="predicted"/>
<comment type="caution">
    <text evidence="6">The sequence shown here is derived from an EMBL/GenBank/DDBJ whole genome shotgun (WGS) entry which is preliminary data.</text>
</comment>
<feature type="transmembrane region" description="Helical" evidence="4">
    <location>
        <begin position="132"/>
        <end position="152"/>
    </location>
</feature>
<feature type="domain" description="Major facilitator superfamily (MFS) profile" evidence="5">
    <location>
        <begin position="198"/>
        <end position="407"/>
    </location>
</feature>
<dbReference type="PANTHER" id="PTHR23521">
    <property type="entry name" value="TRANSPORTER MFS SUPERFAMILY"/>
    <property type="match status" value="1"/>
</dbReference>
<dbReference type="EMBL" id="BNAP01000018">
    <property type="protein sequence ID" value="GHG97337.1"/>
    <property type="molecule type" value="Genomic_DNA"/>
</dbReference>
<dbReference type="AlphaFoldDB" id="A0A8J3HAS9"/>
<protein>
    <submittedName>
        <fullName evidence="6">MFS transporter</fullName>
    </submittedName>
</protein>
<feature type="transmembrane region" description="Helical" evidence="4">
    <location>
        <begin position="234"/>
        <end position="252"/>
    </location>
</feature>
<name>A0A8J3HAS9_9RHOB</name>
<dbReference type="InterPro" id="IPR047200">
    <property type="entry name" value="MFS_YcaD-like"/>
</dbReference>
<feature type="transmembrane region" description="Helical" evidence="4">
    <location>
        <begin position="328"/>
        <end position="348"/>
    </location>
</feature>
<feature type="transmembrane region" description="Helical" evidence="4">
    <location>
        <begin position="354"/>
        <end position="372"/>
    </location>
</feature>
<dbReference type="InterPro" id="IPR011701">
    <property type="entry name" value="MFS"/>
</dbReference>
<evidence type="ECO:0000313" key="6">
    <source>
        <dbReference type="EMBL" id="GHG97337.1"/>
    </source>
</evidence>
<sequence length="407" mass="43262">MRLIVSFFALFLSILLLQLSTGGVSPLDALSGLSLGFSTAEIGVLGSSHFLGFFIGCWWAPRLMGTIGHSRAFAAFTAAGAIGLLAHMLVISPAAWAVMRMASGLCVAGCYTVIEAWLQAKVTNETRGRAMATYRVVDMSGSLLAQLLIGVLAPANYVSYNILAILCCAALLPLTLTRAAQPETPSAPRLRPGLPLSRSPLAVAGVLVAALSSSSFRMVGPVYGQEVGLSTDQIASFLAAFVLGGALAQYPVGWLADKFDRRRVLIWLSAATILASGITIAAQEIGTWGVMGTAFLFGLTSFPIYSVSVAHAHDFTEPSERVELSAALMFYFALGAIAAPYTASLLIGAYGPPAMFLLISAAHALLVIFGLLRMRARPAQRHTRYIYSPRTSFLIGRLTGRQRDRDP</sequence>
<evidence type="ECO:0000259" key="5">
    <source>
        <dbReference type="PROSITE" id="PS50850"/>
    </source>
</evidence>
<dbReference type="GO" id="GO:0005886">
    <property type="term" value="C:plasma membrane"/>
    <property type="evidence" value="ECO:0007669"/>
    <property type="project" value="TreeGrafter"/>
</dbReference>
<dbReference type="InterPro" id="IPR020846">
    <property type="entry name" value="MFS_dom"/>
</dbReference>
<feature type="transmembrane region" description="Helical" evidence="4">
    <location>
        <begin position="42"/>
        <end position="60"/>
    </location>
</feature>
<feature type="transmembrane region" description="Helical" evidence="4">
    <location>
        <begin position="201"/>
        <end position="222"/>
    </location>
</feature>
<dbReference type="Proteomes" id="UP000611500">
    <property type="component" value="Unassembled WGS sequence"/>
</dbReference>
<feature type="transmembrane region" description="Helical" evidence="4">
    <location>
        <begin position="158"/>
        <end position="180"/>
    </location>
</feature>
<dbReference type="CDD" id="cd17477">
    <property type="entry name" value="MFS_YcaD_like"/>
    <property type="match status" value="1"/>
</dbReference>
<evidence type="ECO:0000256" key="3">
    <source>
        <dbReference type="ARBA" id="ARBA00023136"/>
    </source>
</evidence>
<feature type="transmembrane region" description="Helical" evidence="4">
    <location>
        <begin position="264"/>
        <end position="282"/>
    </location>
</feature>
<feature type="transmembrane region" description="Helical" evidence="4">
    <location>
        <begin position="288"/>
        <end position="307"/>
    </location>
</feature>